<dbReference type="Proteomes" id="UP000505077">
    <property type="component" value="Unassembled WGS sequence"/>
</dbReference>
<accession>A0A6L2R631</accession>
<dbReference type="Pfam" id="PF01370">
    <property type="entry name" value="Epimerase"/>
    <property type="match status" value="1"/>
</dbReference>
<dbReference type="EMBL" id="BLLL01000008">
    <property type="protein sequence ID" value="GFH63028.1"/>
    <property type="molecule type" value="Genomic_DNA"/>
</dbReference>
<comment type="caution">
    <text evidence="2">The sequence shown here is derived from an EMBL/GenBank/DDBJ whole genome shotgun (WGS) entry which is preliminary data.</text>
</comment>
<organism evidence="2 3">
    <name type="scientific">Candidatus Desulfovibrio kirbyi</name>
    <dbReference type="NCBI Taxonomy" id="2696086"/>
    <lineage>
        <taxon>Bacteria</taxon>
        <taxon>Pseudomonadati</taxon>
        <taxon>Thermodesulfobacteriota</taxon>
        <taxon>Desulfovibrionia</taxon>
        <taxon>Desulfovibrionales</taxon>
        <taxon>Desulfovibrionaceae</taxon>
        <taxon>Desulfovibrio</taxon>
    </lineage>
</organism>
<dbReference type="InterPro" id="IPR051783">
    <property type="entry name" value="NAD(P)-dependent_oxidoreduct"/>
</dbReference>
<dbReference type="GO" id="GO:0004029">
    <property type="term" value="F:aldehyde dehydrogenase (NAD+) activity"/>
    <property type="evidence" value="ECO:0007669"/>
    <property type="project" value="TreeGrafter"/>
</dbReference>
<evidence type="ECO:0000313" key="3">
    <source>
        <dbReference type="Proteomes" id="UP000505077"/>
    </source>
</evidence>
<dbReference type="InterPro" id="IPR001509">
    <property type="entry name" value="Epimerase_deHydtase"/>
</dbReference>
<protein>
    <submittedName>
        <fullName evidence="2">NAD dependent epimerase/dehydratase family protein</fullName>
    </submittedName>
</protein>
<dbReference type="AlphaFoldDB" id="A0A6L2R631"/>
<evidence type="ECO:0000313" key="2">
    <source>
        <dbReference type="EMBL" id="GFH63028.1"/>
    </source>
</evidence>
<sequence length="338" mass="35372">MKGKRVLVTGGTGFVGRHLLRALLAAGASVTCLTRTTTAALPDGVALVQADLATEDGLDQAIAGQDILIHMAALLFGATWQDYLRANANAAHALANAVNRCATKGESATSVVLVSSLSATGPSAMSPGVTDTTTPAPVSAYGWSKLLAERILGQALGQRLVTLRPPVIYGSGDHGLLPVFRAAAHGFGISPGAFRDFPLSVVHVRDVCRALLRCCGAGAHGVYHINDGTEHTMTDFVQAIGTALGRTVRVARLPLPVLAVTAGITTGFACTLNHALPGTAKYIRPPSWNVDKYREARQAGWLCDATRLQKELDFTPSVSLAQGMDEAVNGYKRAGLLQ</sequence>
<dbReference type="PANTHER" id="PTHR48079:SF6">
    <property type="entry name" value="NAD(P)-BINDING DOMAIN-CONTAINING PROTEIN-RELATED"/>
    <property type="match status" value="1"/>
</dbReference>
<proteinExistence type="predicted"/>
<dbReference type="GO" id="GO:0005737">
    <property type="term" value="C:cytoplasm"/>
    <property type="evidence" value="ECO:0007669"/>
    <property type="project" value="TreeGrafter"/>
</dbReference>
<feature type="domain" description="NAD-dependent epimerase/dehydratase" evidence="1">
    <location>
        <begin position="6"/>
        <end position="217"/>
    </location>
</feature>
<name>A0A6L2R631_9BACT</name>
<dbReference type="InterPro" id="IPR036291">
    <property type="entry name" value="NAD(P)-bd_dom_sf"/>
</dbReference>
<dbReference type="Gene3D" id="3.40.50.720">
    <property type="entry name" value="NAD(P)-binding Rossmann-like Domain"/>
    <property type="match status" value="1"/>
</dbReference>
<dbReference type="SUPFAM" id="SSF51735">
    <property type="entry name" value="NAD(P)-binding Rossmann-fold domains"/>
    <property type="match status" value="1"/>
</dbReference>
<gene>
    <name evidence="2" type="ORF">ZNDK_0799</name>
</gene>
<dbReference type="PANTHER" id="PTHR48079">
    <property type="entry name" value="PROTEIN YEEZ"/>
    <property type="match status" value="1"/>
</dbReference>
<evidence type="ECO:0000259" key="1">
    <source>
        <dbReference type="Pfam" id="PF01370"/>
    </source>
</evidence>
<reference evidence="2 3" key="1">
    <citation type="journal article" date="2020" name="ISME J.">
        <title>Parallel Reductive Genome Evolution in Desulfovibrio Ectosymbionts Independently Acquired by Trichonympha Protists in the Termite Gut.</title>
        <authorList>
            <person name="Takeuchi M."/>
            <person name="Kuwahara H."/>
            <person name="Murakami T."/>
            <person name="Takahashi K."/>
            <person name="Kajitani R."/>
            <person name="Toyoda A."/>
            <person name="Itoh T."/>
            <person name="Ohkuma M."/>
            <person name="Hongoh Y."/>
        </authorList>
    </citation>
    <scope>NUCLEOTIDE SEQUENCE [LARGE SCALE GENOMIC DNA]</scope>
    <source>
        <strain evidence="2">ZnDsv-02</strain>
    </source>
</reference>